<evidence type="ECO:0000313" key="3">
    <source>
        <dbReference type="Proteomes" id="UP001652642"/>
    </source>
</evidence>
<dbReference type="PANTHER" id="PTHR14343:SF3">
    <property type="entry name" value="SIMILAR TO PREDICTED GENE ICRFP703B1614Q5.5"/>
    <property type="match status" value="1"/>
</dbReference>
<dbReference type="InParanoid" id="A0A6J0TAZ2"/>
<proteinExistence type="predicted"/>
<evidence type="ECO:0000256" key="1">
    <source>
        <dbReference type="SAM" id="MobiDB-lite"/>
    </source>
</evidence>
<sequence length="476" mass="53581">MENYTWPSFPYHNHCCLIPVQGKPICRHFITHPSLICNGTILAHPACAVKPLNPTRCLYLRSYPHSYDATCEKIKNLNESLDTTDIPVLARRESDGYYYRGSVIKAVEGEKNIFVVQFTEPSAVGEEDTINAQRTPSSDVLEYVTGMKHAILPSDKVLAPWEPGRKRYGPGTVLQGLETRDPLREKEDEEITVSFWNGKKAKVPLGVAMWISPLQWERIVEMIHLPYTSRKKFEGQFNRACYISPHPMLPPTHRHAFSDFQRFRWPCCPFVCPSFTCFGHTCSSLGCSQHASCCSLKCSGCWCQPSLAELAQGDVKEESGCKPTTQLLAVEGPPKAEPAAALSGSSSSSRDSPRDKGTCVIKNTMVDHAMNTDYSLFDKPKQQEVKRPDWKYWKRSHPSSPFKSQGINIYSTSSEERMKIKGISNMAMSPATLINHSAMFETTEQFPRRQFTIRDILAHSDIKSSWGRVKNKGSSC</sequence>
<evidence type="ECO:0000313" key="4">
    <source>
        <dbReference type="RefSeq" id="XP_020645607.2"/>
    </source>
</evidence>
<dbReference type="OrthoDB" id="6241467at2759"/>
<keyword evidence="3" id="KW-1185">Reference proteome</keyword>
<evidence type="ECO:0000259" key="2">
    <source>
        <dbReference type="Pfam" id="PF15057"/>
    </source>
</evidence>
<reference evidence="3" key="1">
    <citation type="submission" date="2025-05" db="UniProtKB">
        <authorList>
            <consortium name="RefSeq"/>
        </authorList>
    </citation>
    <scope>NUCLEOTIDE SEQUENCE [LARGE SCALE GENOMIC DNA]</scope>
</reference>
<dbReference type="AlphaFoldDB" id="A0A6J0TAZ2"/>
<name>A0A6J0TAZ2_9SAUR</name>
<dbReference type="Pfam" id="PF15057">
    <property type="entry name" value="DUF4537"/>
    <property type="match status" value="1"/>
</dbReference>
<gene>
    <name evidence="4" type="primary">C1H11orf16</name>
</gene>
<dbReference type="CTD" id="499240"/>
<feature type="region of interest" description="Disordered" evidence="1">
    <location>
        <begin position="332"/>
        <end position="355"/>
    </location>
</feature>
<dbReference type="RefSeq" id="XP_020645607.2">
    <property type="nucleotide sequence ID" value="XM_020789948.2"/>
</dbReference>
<reference evidence="4" key="2">
    <citation type="submission" date="2025-08" db="UniProtKB">
        <authorList>
            <consortium name="RefSeq"/>
        </authorList>
    </citation>
    <scope>IDENTIFICATION</scope>
</reference>
<protein>
    <submittedName>
        <fullName evidence="4">Uncharacterized protein C11orf16 homolog</fullName>
    </submittedName>
</protein>
<feature type="domain" description="DUF4537" evidence="2">
    <location>
        <begin position="87"/>
        <end position="222"/>
    </location>
</feature>
<dbReference type="Proteomes" id="UP001652642">
    <property type="component" value="Chromosome 1"/>
</dbReference>
<dbReference type="PANTHER" id="PTHR14343">
    <property type="entry name" value="VWFA DOMAIN-CONTAINING PROTEIN"/>
    <property type="match status" value="1"/>
</dbReference>
<accession>A0A6J0TAZ2</accession>
<organism evidence="3 4">
    <name type="scientific">Pogona vitticeps</name>
    <name type="common">central bearded dragon</name>
    <dbReference type="NCBI Taxonomy" id="103695"/>
    <lineage>
        <taxon>Eukaryota</taxon>
        <taxon>Metazoa</taxon>
        <taxon>Chordata</taxon>
        <taxon>Craniata</taxon>
        <taxon>Vertebrata</taxon>
        <taxon>Euteleostomi</taxon>
        <taxon>Lepidosauria</taxon>
        <taxon>Squamata</taxon>
        <taxon>Bifurcata</taxon>
        <taxon>Unidentata</taxon>
        <taxon>Episquamata</taxon>
        <taxon>Toxicofera</taxon>
        <taxon>Iguania</taxon>
        <taxon>Acrodonta</taxon>
        <taxon>Agamidae</taxon>
        <taxon>Amphibolurinae</taxon>
        <taxon>Pogona</taxon>
    </lineage>
</organism>
<dbReference type="KEGG" id="pvt:110077172"/>
<dbReference type="GeneID" id="110077172"/>
<dbReference type="InterPro" id="IPR032770">
    <property type="entry name" value="DUF4537"/>
</dbReference>